<organism evidence="9 10">
    <name type="scientific">Streptomyces nodosus</name>
    <dbReference type="NCBI Taxonomy" id="40318"/>
    <lineage>
        <taxon>Bacteria</taxon>
        <taxon>Bacillati</taxon>
        <taxon>Actinomycetota</taxon>
        <taxon>Actinomycetes</taxon>
        <taxon>Kitasatosporales</taxon>
        <taxon>Streptomycetaceae</taxon>
        <taxon>Streptomyces</taxon>
    </lineage>
</organism>
<evidence type="ECO:0000313" key="10">
    <source>
        <dbReference type="Proteomes" id="UP000325763"/>
    </source>
</evidence>
<feature type="transmembrane region" description="Helical" evidence="7">
    <location>
        <begin position="219"/>
        <end position="238"/>
    </location>
</feature>
<dbReference type="PROSITE" id="PS50850">
    <property type="entry name" value="MFS"/>
    <property type="match status" value="1"/>
</dbReference>
<evidence type="ECO:0000256" key="2">
    <source>
        <dbReference type="ARBA" id="ARBA00022692"/>
    </source>
</evidence>
<dbReference type="AlphaFoldDB" id="A0A5P2WDG8"/>
<reference evidence="9 10" key="1">
    <citation type="submission" date="2017-09" db="EMBL/GenBank/DDBJ databases">
        <title>Streptomyces genome completion.</title>
        <authorList>
            <person name="Lee N."/>
            <person name="Cho B.-K."/>
        </authorList>
    </citation>
    <scope>NUCLEOTIDE SEQUENCE [LARGE SCALE GENOMIC DNA]</scope>
    <source>
        <strain evidence="9 10">ATCC 14899</strain>
    </source>
</reference>
<feature type="transmembrane region" description="Helical" evidence="7">
    <location>
        <begin position="250"/>
        <end position="269"/>
    </location>
</feature>
<feature type="transmembrane region" description="Helical" evidence="7">
    <location>
        <begin position="356"/>
        <end position="376"/>
    </location>
</feature>
<keyword evidence="4 7" id="KW-0472">Membrane</keyword>
<evidence type="ECO:0000256" key="3">
    <source>
        <dbReference type="ARBA" id="ARBA00022989"/>
    </source>
</evidence>
<dbReference type="Proteomes" id="UP000325763">
    <property type="component" value="Chromosome"/>
</dbReference>
<evidence type="ECO:0000256" key="1">
    <source>
        <dbReference type="ARBA" id="ARBA00004651"/>
    </source>
</evidence>
<dbReference type="InterPro" id="IPR036259">
    <property type="entry name" value="MFS_trans_sf"/>
</dbReference>
<keyword evidence="3 7" id="KW-1133">Transmembrane helix</keyword>
<dbReference type="GO" id="GO:0046677">
    <property type="term" value="P:response to antibiotic"/>
    <property type="evidence" value="ECO:0007669"/>
    <property type="project" value="UniProtKB-KW"/>
</dbReference>
<feature type="region of interest" description="Disordered" evidence="6">
    <location>
        <begin position="1"/>
        <end position="25"/>
    </location>
</feature>
<feature type="region of interest" description="Disordered" evidence="6">
    <location>
        <begin position="525"/>
        <end position="549"/>
    </location>
</feature>
<feature type="transmembrane region" description="Helical" evidence="7">
    <location>
        <begin position="414"/>
        <end position="438"/>
    </location>
</feature>
<feature type="domain" description="Major facilitator superfamily (MFS) profile" evidence="8">
    <location>
        <begin position="60"/>
        <end position="511"/>
    </location>
</feature>
<dbReference type="Pfam" id="PF07690">
    <property type="entry name" value="MFS_1"/>
    <property type="match status" value="1"/>
</dbReference>
<dbReference type="PANTHER" id="PTHR42718:SF39">
    <property type="entry name" value="ACTINORHODIN TRANSPORTER-RELATED"/>
    <property type="match status" value="1"/>
</dbReference>
<name>A0A5P2WDG8_9ACTN</name>
<evidence type="ECO:0000259" key="8">
    <source>
        <dbReference type="PROSITE" id="PS50850"/>
    </source>
</evidence>
<evidence type="ECO:0000256" key="7">
    <source>
        <dbReference type="SAM" id="Phobius"/>
    </source>
</evidence>
<feature type="transmembrane region" description="Helical" evidence="7">
    <location>
        <begin position="315"/>
        <end position="336"/>
    </location>
</feature>
<evidence type="ECO:0000256" key="4">
    <source>
        <dbReference type="ARBA" id="ARBA00023136"/>
    </source>
</evidence>
<feature type="transmembrane region" description="Helical" evidence="7">
    <location>
        <begin position="156"/>
        <end position="176"/>
    </location>
</feature>
<feature type="transmembrane region" description="Helical" evidence="7">
    <location>
        <begin position="58"/>
        <end position="78"/>
    </location>
</feature>
<dbReference type="PRINTS" id="PR01036">
    <property type="entry name" value="TCRTETB"/>
</dbReference>
<feature type="transmembrane region" description="Helical" evidence="7">
    <location>
        <begin position="487"/>
        <end position="506"/>
    </location>
</feature>
<dbReference type="SUPFAM" id="SSF103473">
    <property type="entry name" value="MFS general substrate transporter"/>
    <property type="match status" value="1"/>
</dbReference>
<gene>
    <name evidence="9" type="ORF">CP978_27775</name>
</gene>
<feature type="transmembrane region" description="Helical" evidence="7">
    <location>
        <begin position="98"/>
        <end position="118"/>
    </location>
</feature>
<protein>
    <submittedName>
        <fullName evidence="9">MFS transporter</fullName>
    </submittedName>
</protein>
<proteinExistence type="predicted"/>
<feature type="transmembrane region" description="Helical" evidence="7">
    <location>
        <begin position="383"/>
        <end position="402"/>
    </location>
</feature>
<dbReference type="Gene3D" id="1.20.1720.10">
    <property type="entry name" value="Multidrug resistance protein D"/>
    <property type="match status" value="1"/>
</dbReference>
<accession>A0A5P2WDG8</accession>
<dbReference type="KEGG" id="snq:CP978_27775"/>
<feature type="transmembrane region" description="Helical" evidence="7">
    <location>
        <begin position="450"/>
        <end position="472"/>
    </location>
</feature>
<evidence type="ECO:0000313" key="9">
    <source>
        <dbReference type="EMBL" id="QEV41853.1"/>
    </source>
</evidence>
<dbReference type="GO" id="GO:0005886">
    <property type="term" value="C:plasma membrane"/>
    <property type="evidence" value="ECO:0007669"/>
    <property type="project" value="UniProtKB-SubCell"/>
</dbReference>
<evidence type="ECO:0000256" key="6">
    <source>
        <dbReference type="SAM" id="MobiDB-lite"/>
    </source>
</evidence>
<comment type="subcellular location">
    <subcellularLocation>
        <location evidence="1">Cell membrane</location>
        <topology evidence="1">Multi-pass membrane protein</topology>
    </subcellularLocation>
</comment>
<dbReference type="GO" id="GO:0022857">
    <property type="term" value="F:transmembrane transporter activity"/>
    <property type="evidence" value="ECO:0007669"/>
    <property type="project" value="InterPro"/>
</dbReference>
<evidence type="ECO:0000256" key="5">
    <source>
        <dbReference type="ARBA" id="ARBA00023251"/>
    </source>
</evidence>
<sequence>MLARGVATGHQVPGKSSGKSEVMPDNALPQDLAASAAGPPFSPAPLVAPEPRYSPKRWLALAVTLLAVLMDMVDATVINVALPSLREDLHASSTQLEWSVAGYTLAFAAGMIAGGRLGDRYGRRLIFMVGLAAFTVTSALAGLADGPDMLIATRVLQGASAALMVPQVLAMVQVEFPKAEQPKAMSMYGMTFALGGLGGPLLGGVLLDADLFGEGWRPIFYVNVPIGLLGLLGAWLLARESRREGAPGADPTGTLIVTAGLVALLYPLVEGRTLDWPWWTVVLMLLCPVILFLFHRYEQGVVRRGRAPLIDPDLFRFRGAVGGLLVAVVFFGGTAYTLVLTVHLQTGIGYSPLHTALSMIPFTVGVGAGSGFAPQLMVLGRRLVAAGSLVMAVGMTVVLLTIDRYGSGLHSWQLIPGLVISGFGMAMVAGTLVNIVLAKVPREHSGPASSLVNTTIQVGVAAGVALIGTVYFGQLEDGHSPVRSAEVGLWVVVGLYVLSAAVAFVLPAGRVEPIDETAEEATAEVRVDAAGPGDSGVATPAARPSVRQP</sequence>
<dbReference type="InterPro" id="IPR011701">
    <property type="entry name" value="MFS"/>
</dbReference>
<keyword evidence="2 7" id="KW-0812">Transmembrane</keyword>
<dbReference type="CDD" id="cd17321">
    <property type="entry name" value="MFS_MMR_MDR_like"/>
    <property type="match status" value="1"/>
</dbReference>
<feature type="transmembrane region" description="Helical" evidence="7">
    <location>
        <begin position="276"/>
        <end position="294"/>
    </location>
</feature>
<dbReference type="InterPro" id="IPR020846">
    <property type="entry name" value="MFS_dom"/>
</dbReference>
<dbReference type="PANTHER" id="PTHR42718">
    <property type="entry name" value="MAJOR FACILITATOR SUPERFAMILY MULTIDRUG TRANSPORTER MFSC"/>
    <property type="match status" value="1"/>
</dbReference>
<dbReference type="Gene3D" id="1.20.1250.20">
    <property type="entry name" value="MFS general substrate transporter like domains"/>
    <property type="match status" value="1"/>
</dbReference>
<keyword evidence="5" id="KW-0046">Antibiotic resistance</keyword>
<feature type="transmembrane region" description="Helical" evidence="7">
    <location>
        <begin position="188"/>
        <end position="207"/>
    </location>
</feature>
<feature type="transmembrane region" description="Helical" evidence="7">
    <location>
        <begin position="125"/>
        <end position="144"/>
    </location>
</feature>
<dbReference type="EMBL" id="CP023747">
    <property type="protein sequence ID" value="QEV41853.1"/>
    <property type="molecule type" value="Genomic_DNA"/>
</dbReference>